<dbReference type="PANTHER" id="PTHR37224">
    <property type="entry name" value="OS02G0804400 PROTEIN"/>
    <property type="match status" value="1"/>
</dbReference>
<reference evidence="2" key="1">
    <citation type="submission" date="2023-05" db="EMBL/GenBank/DDBJ databases">
        <title>Genome and transcriptome analyses reveal genes involved in the formation of fine ridges on petal epidermal cells in Hibiscus trionum.</title>
        <authorList>
            <person name="Koshimizu S."/>
            <person name="Masuda S."/>
            <person name="Ishii T."/>
            <person name="Shirasu K."/>
            <person name="Hoshino A."/>
            <person name="Arita M."/>
        </authorList>
    </citation>
    <scope>NUCLEOTIDE SEQUENCE</scope>
    <source>
        <strain evidence="2">Hamamatsu line</strain>
    </source>
</reference>
<evidence type="ECO:0000313" key="2">
    <source>
        <dbReference type="EMBL" id="GMI81044.1"/>
    </source>
</evidence>
<dbReference type="Proteomes" id="UP001165190">
    <property type="component" value="Unassembled WGS sequence"/>
</dbReference>
<gene>
    <name evidence="2" type="ORF">HRI_001773700</name>
</gene>
<dbReference type="AlphaFoldDB" id="A0A9W7HNC1"/>
<dbReference type="EMBL" id="BSYR01000018">
    <property type="protein sequence ID" value="GMI81044.1"/>
    <property type="molecule type" value="Genomic_DNA"/>
</dbReference>
<organism evidence="2 3">
    <name type="scientific">Hibiscus trionum</name>
    <name type="common">Flower of an hour</name>
    <dbReference type="NCBI Taxonomy" id="183268"/>
    <lineage>
        <taxon>Eukaryota</taxon>
        <taxon>Viridiplantae</taxon>
        <taxon>Streptophyta</taxon>
        <taxon>Embryophyta</taxon>
        <taxon>Tracheophyta</taxon>
        <taxon>Spermatophyta</taxon>
        <taxon>Magnoliopsida</taxon>
        <taxon>eudicotyledons</taxon>
        <taxon>Gunneridae</taxon>
        <taxon>Pentapetalae</taxon>
        <taxon>rosids</taxon>
        <taxon>malvids</taxon>
        <taxon>Malvales</taxon>
        <taxon>Malvaceae</taxon>
        <taxon>Malvoideae</taxon>
        <taxon>Hibiscus</taxon>
    </lineage>
</organism>
<dbReference type="OrthoDB" id="513929at2759"/>
<keyword evidence="1" id="KW-1133">Transmembrane helix</keyword>
<sequence length="139" mass="14892">MAVSAMASGTPKLLCSVASHRRLNPASWVKGSVKFLIDGNNRSSTASFQRSFPIRAVDNQTQTEEEKPSFDFIPQEDVSYIWKLGGGSAVGAAIIKYGSILFPEVTTPNIVQALIMITIPVIIAVLLLIKGATSVTAKQ</sequence>
<keyword evidence="1" id="KW-0472">Membrane</keyword>
<keyword evidence="1" id="KW-0812">Transmembrane</keyword>
<accession>A0A9W7HNC1</accession>
<evidence type="ECO:0000313" key="3">
    <source>
        <dbReference type="Proteomes" id="UP001165190"/>
    </source>
</evidence>
<protein>
    <submittedName>
        <fullName evidence="2">Uncharacterized protein</fullName>
    </submittedName>
</protein>
<name>A0A9W7HNC1_HIBTR</name>
<keyword evidence="3" id="KW-1185">Reference proteome</keyword>
<comment type="caution">
    <text evidence="2">The sequence shown here is derived from an EMBL/GenBank/DDBJ whole genome shotgun (WGS) entry which is preliminary data.</text>
</comment>
<proteinExistence type="predicted"/>
<feature type="transmembrane region" description="Helical" evidence="1">
    <location>
        <begin position="110"/>
        <end position="129"/>
    </location>
</feature>
<evidence type="ECO:0000256" key="1">
    <source>
        <dbReference type="SAM" id="Phobius"/>
    </source>
</evidence>